<dbReference type="PANTHER" id="PTHR43520">
    <property type="entry name" value="ATP7, ISOFORM B"/>
    <property type="match status" value="1"/>
</dbReference>
<dbReference type="InterPro" id="IPR023214">
    <property type="entry name" value="HAD_sf"/>
</dbReference>
<dbReference type="PRINTS" id="PR00119">
    <property type="entry name" value="CATATPASE"/>
</dbReference>
<feature type="transmembrane region" description="Helical" evidence="10">
    <location>
        <begin position="414"/>
        <end position="437"/>
    </location>
</feature>
<dbReference type="Gene3D" id="2.70.150.10">
    <property type="entry name" value="Calcium-transporting ATPase, cytoplasmic transduction domain A"/>
    <property type="match status" value="1"/>
</dbReference>
<evidence type="ECO:0000256" key="5">
    <source>
        <dbReference type="ARBA" id="ARBA00022741"/>
    </source>
</evidence>
<feature type="transmembrane region" description="Helical" evidence="10">
    <location>
        <begin position="362"/>
        <end position="384"/>
    </location>
</feature>
<dbReference type="Proteomes" id="UP000190056">
    <property type="component" value="Unassembled WGS sequence"/>
</dbReference>
<feature type="transmembrane region" description="Helical" evidence="10">
    <location>
        <begin position="741"/>
        <end position="760"/>
    </location>
</feature>
<keyword evidence="3 10" id="KW-0812">Transmembrane</keyword>
<dbReference type="InterPro" id="IPR018303">
    <property type="entry name" value="ATPase_P-typ_P_site"/>
</dbReference>
<dbReference type="SFLD" id="SFLDG00002">
    <property type="entry name" value="C1.7:_P-type_atpase_like"/>
    <property type="match status" value="1"/>
</dbReference>
<dbReference type="PROSITE" id="PS50846">
    <property type="entry name" value="HMA_2"/>
    <property type="match status" value="1"/>
</dbReference>
<dbReference type="Gene3D" id="3.40.1110.10">
    <property type="entry name" value="Calcium-transporting ATPase, cytoplasmic domain N"/>
    <property type="match status" value="1"/>
</dbReference>
<dbReference type="PROSITE" id="PS01047">
    <property type="entry name" value="HMA_1"/>
    <property type="match status" value="1"/>
</dbReference>
<comment type="subcellular location">
    <subcellularLocation>
        <location evidence="1">Cell membrane</location>
        <topology evidence="1">Multi-pass membrane protein</topology>
    </subcellularLocation>
</comment>
<keyword evidence="9 10" id="KW-0472">Membrane</keyword>
<dbReference type="SUPFAM" id="SSF81660">
    <property type="entry name" value="Metal cation-transporting ATPase, ATP-binding domain N"/>
    <property type="match status" value="1"/>
</dbReference>
<dbReference type="InterPro" id="IPR036412">
    <property type="entry name" value="HAD-like_sf"/>
</dbReference>
<dbReference type="AlphaFoldDB" id="A0A9Q5QWX0"/>
<dbReference type="SFLD" id="SFLDS00003">
    <property type="entry name" value="Haloacid_Dehalogenase"/>
    <property type="match status" value="1"/>
</dbReference>
<evidence type="ECO:0000259" key="11">
    <source>
        <dbReference type="PROSITE" id="PS50846"/>
    </source>
</evidence>
<dbReference type="GO" id="GO:0005524">
    <property type="term" value="F:ATP binding"/>
    <property type="evidence" value="ECO:0007669"/>
    <property type="project" value="UniProtKB-UniRule"/>
</dbReference>
<keyword evidence="8 10" id="KW-1133">Transmembrane helix</keyword>
<dbReference type="InterPro" id="IPR008250">
    <property type="entry name" value="ATPase_P-typ_transduc_dom_A_sf"/>
</dbReference>
<dbReference type="SUPFAM" id="SSF56784">
    <property type="entry name" value="HAD-like"/>
    <property type="match status" value="1"/>
</dbReference>
<dbReference type="RefSeq" id="WP_071249998.1">
    <property type="nucleotide sequence ID" value="NZ_MTPU01000034.1"/>
</dbReference>
<dbReference type="CDD" id="cd00371">
    <property type="entry name" value="HMA"/>
    <property type="match status" value="1"/>
</dbReference>
<dbReference type="FunFam" id="2.70.150.10:FF:000002">
    <property type="entry name" value="Copper-transporting ATPase 1, putative"/>
    <property type="match status" value="1"/>
</dbReference>
<evidence type="ECO:0000256" key="1">
    <source>
        <dbReference type="ARBA" id="ARBA00004651"/>
    </source>
</evidence>
<dbReference type="SUPFAM" id="SSF55008">
    <property type="entry name" value="HMA, heavy metal-associated domain"/>
    <property type="match status" value="1"/>
</dbReference>
<dbReference type="EMBL" id="MTPU01000034">
    <property type="protein sequence ID" value="OPH10028.1"/>
    <property type="molecule type" value="Genomic_DNA"/>
</dbReference>
<evidence type="ECO:0000256" key="3">
    <source>
        <dbReference type="ARBA" id="ARBA00022692"/>
    </source>
</evidence>
<protein>
    <submittedName>
        <fullName evidence="12">ATPase</fullName>
    </submittedName>
</protein>
<dbReference type="PROSITE" id="PS00154">
    <property type="entry name" value="ATPASE_E1_E2"/>
    <property type="match status" value="1"/>
</dbReference>
<evidence type="ECO:0000313" key="12">
    <source>
        <dbReference type="EMBL" id="OPH10028.1"/>
    </source>
</evidence>
<dbReference type="GO" id="GO:0043682">
    <property type="term" value="F:P-type divalent copper transporter activity"/>
    <property type="evidence" value="ECO:0007669"/>
    <property type="project" value="TreeGrafter"/>
</dbReference>
<comment type="similarity">
    <text evidence="2 10">Belongs to the cation transport ATPase (P-type) (TC 3.A.3) family. Type IB subfamily.</text>
</comment>
<dbReference type="InterPro" id="IPR006121">
    <property type="entry name" value="HMA_dom"/>
</dbReference>
<dbReference type="InterPro" id="IPR044492">
    <property type="entry name" value="P_typ_ATPase_HD_dom"/>
</dbReference>
<evidence type="ECO:0000256" key="6">
    <source>
        <dbReference type="ARBA" id="ARBA00022840"/>
    </source>
</evidence>
<dbReference type="NCBIfam" id="TIGR01525">
    <property type="entry name" value="ATPase-IB_hvy"/>
    <property type="match status" value="1"/>
</dbReference>
<dbReference type="SFLD" id="SFLDF00027">
    <property type="entry name" value="p-type_atpase"/>
    <property type="match status" value="1"/>
</dbReference>
<dbReference type="Gene3D" id="3.40.50.1000">
    <property type="entry name" value="HAD superfamily/HAD-like"/>
    <property type="match status" value="1"/>
</dbReference>
<dbReference type="GO" id="GO:0005507">
    <property type="term" value="F:copper ion binding"/>
    <property type="evidence" value="ECO:0007669"/>
    <property type="project" value="TreeGrafter"/>
</dbReference>
<keyword evidence="4 10" id="KW-0479">Metal-binding</keyword>
<evidence type="ECO:0000256" key="4">
    <source>
        <dbReference type="ARBA" id="ARBA00022723"/>
    </source>
</evidence>
<dbReference type="InterPro" id="IPR023298">
    <property type="entry name" value="ATPase_P-typ_TM_dom_sf"/>
</dbReference>
<dbReference type="InterPro" id="IPR036163">
    <property type="entry name" value="HMA_dom_sf"/>
</dbReference>
<feature type="transmembrane region" description="Helical" evidence="10">
    <location>
        <begin position="195"/>
        <end position="214"/>
    </location>
</feature>
<evidence type="ECO:0000256" key="7">
    <source>
        <dbReference type="ARBA" id="ARBA00022967"/>
    </source>
</evidence>
<dbReference type="InterPro" id="IPR059000">
    <property type="entry name" value="ATPase_P-type_domA"/>
</dbReference>
<evidence type="ECO:0000256" key="9">
    <source>
        <dbReference type="ARBA" id="ARBA00023136"/>
    </source>
</evidence>
<dbReference type="Pfam" id="PF00702">
    <property type="entry name" value="Hydrolase"/>
    <property type="match status" value="1"/>
</dbReference>
<name>A0A9Q5QWX0_9CYAN</name>
<keyword evidence="5 10" id="KW-0547">Nucleotide-binding</keyword>
<dbReference type="InterPro" id="IPR017969">
    <property type="entry name" value="Heavy-metal-associated_CS"/>
</dbReference>
<dbReference type="InterPro" id="IPR001757">
    <property type="entry name" value="P_typ_ATPase"/>
</dbReference>
<dbReference type="CDD" id="cd02094">
    <property type="entry name" value="P-type_ATPase_Cu-like"/>
    <property type="match status" value="1"/>
</dbReference>
<dbReference type="InterPro" id="IPR023299">
    <property type="entry name" value="ATPase_P-typ_cyto_dom_N"/>
</dbReference>
<dbReference type="PANTHER" id="PTHR43520:SF22">
    <property type="entry name" value="COPPER-TRANSPORTING ATPASE PAA1, CHLOROPLASTIC"/>
    <property type="match status" value="1"/>
</dbReference>
<gene>
    <name evidence="12" type="ORF">CENA302_07575</name>
</gene>
<dbReference type="GO" id="GO:0055070">
    <property type="term" value="P:copper ion homeostasis"/>
    <property type="evidence" value="ECO:0007669"/>
    <property type="project" value="TreeGrafter"/>
</dbReference>
<dbReference type="SUPFAM" id="SSF81653">
    <property type="entry name" value="Calcium ATPase, transduction domain A"/>
    <property type="match status" value="1"/>
</dbReference>
<feature type="transmembrane region" description="Helical" evidence="10">
    <location>
        <begin position="171"/>
        <end position="189"/>
    </location>
</feature>
<dbReference type="InterPro" id="IPR027256">
    <property type="entry name" value="P-typ_ATPase_IB"/>
</dbReference>
<evidence type="ECO:0000256" key="8">
    <source>
        <dbReference type="ARBA" id="ARBA00022989"/>
    </source>
</evidence>
<dbReference type="SUPFAM" id="SSF81665">
    <property type="entry name" value="Calcium ATPase, transmembrane domain M"/>
    <property type="match status" value="1"/>
</dbReference>
<accession>A0A9Q5QWX0</accession>
<dbReference type="GO" id="GO:0005886">
    <property type="term" value="C:plasma membrane"/>
    <property type="evidence" value="ECO:0007669"/>
    <property type="project" value="UniProtKB-SubCell"/>
</dbReference>
<keyword evidence="6 10" id="KW-0067">ATP-binding</keyword>
<dbReference type="Gene3D" id="3.30.70.100">
    <property type="match status" value="1"/>
</dbReference>
<evidence type="ECO:0000313" key="13">
    <source>
        <dbReference type="Proteomes" id="UP000190056"/>
    </source>
</evidence>
<dbReference type="NCBIfam" id="TIGR01494">
    <property type="entry name" value="ATPase_P-type"/>
    <property type="match status" value="2"/>
</dbReference>
<evidence type="ECO:0000256" key="10">
    <source>
        <dbReference type="RuleBase" id="RU362081"/>
    </source>
</evidence>
<proteinExistence type="inferred from homology"/>
<feature type="transmembrane region" description="Helical" evidence="10">
    <location>
        <begin position="103"/>
        <end position="123"/>
    </location>
</feature>
<organism evidence="12 13">
    <name type="scientific">Cylindrospermopsis raciborskii CENA302</name>
    <dbReference type="NCBI Taxonomy" id="1170768"/>
    <lineage>
        <taxon>Bacteria</taxon>
        <taxon>Bacillati</taxon>
        <taxon>Cyanobacteriota</taxon>
        <taxon>Cyanophyceae</taxon>
        <taxon>Nostocales</taxon>
        <taxon>Aphanizomenonaceae</taxon>
        <taxon>Cylindrospermopsis</taxon>
    </lineage>
</organism>
<dbReference type="GO" id="GO:0016887">
    <property type="term" value="F:ATP hydrolysis activity"/>
    <property type="evidence" value="ECO:0007669"/>
    <property type="project" value="InterPro"/>
</dbReference>
<dbReference type="Pfam" id="PF00122">
    <property type="entry name" value="E1-E2_ATPase"/>
    <property type="match status" value="1"/>
</dbReference>
<dbReference type="Pfam" id="PF00403">
    <property type="entry name" value="HMA"/>
    <property type="match status" value="1"/>
</dbReference>
<sequence length="797" mass="84370">MQIAQKNELTEESAATTRKVILDVSGMKCAGCVKAVERQLTQHPGVKSACVNLATEIAVVEIEDAVEGNTLAQLLTDKGFPSEMRNTQGSSRVGKQDQEMRSAFVQLIVAFGLLLFSGLGHFGSHLFPILSSIGLNNIWFHCGLATLALLFPGRPIIIDGWLGWRRGSPNMNTLIALGTLTAYITSLVALLFPQIGWDCFFDEPVMMLGFILLGKTLEKQAKGRAASAFHQLLALRPQIARLIVNPDGQKLAVSPNINIIEIPAEQVRVGEWLQVLPGDKIPVDGQVQFGQTTVDESMLTGEAVPVIKQPGDSVAAGTINQSGTVSIVARKTGEDTTLAQIVALVETAQTRKAPVQKLADTIAGYFTYAVLTASFLTWAFWYFLGTHVWPEVYIASGMVMGNHSIPLLNDQNSALLISLKLAIAVLVVACPCALGLATPTAILVGTGVGAESGLLIKGGDVLEKVHHLNTIVFDKTGTLTTGNPTVTDCLPLTDIDTANLMQLAAAVEKGTCHPLAKAIQQSGEKLNLPIPHAMNFYTEPGMGVSAMVEGKSVLLGNWEWLKSHGITINTTAQEQGQKLAKEGKTVIGVAVDDMLAGLIAVSDTIRPDAKLTVNHLQRMGLHVIVLSGDRLEAAVVIAQQLGLDSTNVIAGVTPEQKAGLISSLQQGSLNVGDSSCVVAMVGDGINDAPALSQADVGIALSSGTDVAMESAEIVLMGDSLSDVVASIQLARKTFTKIRQNLFWAFAYNTIAIPLAAGVLLPSLHFVLTPSSAAAIMAFSSVSVVTNSLLLRGVKPQN</sequence>
<keyword evidence="7" id="KW-1278">Translocase</keyword>
<feature type="transmembrane region" description="Helical" evidence="10">
    <location>
        <begin position="129"/>
        <end position="151"/>
    </location>
</feature>
<feature type="transmembrane region" description="Helical" evidence="10">
    <location>
        <begin position="772"/>
        <end position="790"/>
    </location>
</feature>
<evidence type="ECO:0000256" key="2">
    <source>
        <dbReference type="ARBA" id="ARBA00006024"/>
    </source>
</evidence>
<feature type="domain" description="HMA" evidence="11">
    <location>
        <begin position="18"/>
        <end position="83"/>
    </location>
</feature>
<reference evidence="12 13" key="1">
    <citation type="submission" date="2017-01" db="EMBL/GenBank/DDBJ databases">
        <authorList>
            <person name="Abreu V.A."/>
            <person name="Popin R.V."/>
            <person name="Rigonato J."/>
            <person name="Andreote A.P."/>
            <person name="Schaker P.C."/>
            <person name="Hoff-Risseti C."/>
            <person name="Alvarenga D.O."/>
            <person name="Varani A.M."/>
            <person name="Fiore M.F."/>
        </authorList>
    </citation>
    <scope>NUCLEOTIDE SEQUENCE [LARGE SCALE GENOMIC DNA]</scope>
    <source>
        <strain evidence="12 13">CENA302</strain>
    </source>
</reference>
<keyword evidence="10" id="KW-1003">Cell membrane</keyword>
<comment type="caution">
    <text evidence="12">The sequence shown here is derived from an EMBL/GenBank/DDBJ whole genome shotgun (WGS) entry which is preliminary data.</text>
</comment>